<evidence type="ECO:0000313" key="3">
    <source>
        <dbReference type="EMBL" id="GEO18458.1"/>
    </source>
</evidence>
<dbReference type="RefSeq" id="WP_114189214.1">
    <property type="nucleotide sequence ID" value="NZ_BJYU01000196.1"/>
</dbReference>
<evidence type="ECO:0000313" key="4">
    <source>
        <dbReference type="Proteomes" id="UP000321085"/>
    </source>
</evidence>
<gene>
    <name evidence="3" type="ORF">MAE02_61540</name>
</gene>
<sequence>MSASLAKHITCALGGDWHGNSGNFPAPGHSRKDRSVSIVDHHSDPNDVVVFTFGPETYKDIKDDLRRRGLLPKRSGRRVPQIPQSPIQTVPRAAVEFEEVRKSLDLAYWLWERSQPIAGTLAERYLCKKRRITVSLPATLRFLPASGKHPPSLIGAFGLADEPEPGVLRINTLRGVHLTKLRPDGLDKADTEPNKIMLGRAHTLPIVLAPVNDIGGLTITEGIEEALAVHEVRGLGAWAAGSASRLPGLAEHVPAYVECVTVLIDPDPAGERYGNTLVERLERRGFEVIAMPVRDFKAALRLRETRHGI</sequence>
<dbReference type="CDD" id="cd01029">
    <property type="entry name" value="TOPRIM_primases"/>
    <property type="match status" value="1"/>
</dbReference>
<dbReference type="AlphaFoldDB" id="A0A512C2L8"/>
<dbReference type="EMBL" id="BJYU01000196">
    <property type="protein sequence ID" value="GEO18458.1"/>
    <property type="molecule type" value="Genomic_DNA"/>
</dbReference>
<dbReference type="InterPro" id="IPR006171">
    <property type="entry name" value="TOPRIM_dom"/>
</dbReference>
<proteinExistence type="predicted"/>
<organism evidence="3 4">
    <name type="scientific">Microvirga aerophila</name>
    <dbReference type="NCBI Taxonomy" id="670291"/>
    <lineage>
        <taxon>Bacteria</taxon>
        <taxon>Pseudomonadati</taxon>
        <taxon>Pseudomonadota</taxon>
        <taxon>Alphaproteobacteria</taxon>
        <taxon>Hyphomicrobiales</taxon>
        <taxon>Methylobacteriaceae</taxon>
        <taxon>Microvirga</taxon>
    </lineage>
</organism>
<feature type="domain" description="DUF7146" evidence="2">
    <location>
        <begin position="104"/>
        <end position="203"/>
    </location>
</feature>
<evidence type="ECO:0000259" key="1">
    <source>
        <dbReference type="Pfam" id="PF13362"/>
    </source>
</evidence>
<protein>
    <submittedName>
        <fullName evidence="3">Uncharacterized protein</fullName>
    </submittedName>
</protein>
<dbReference type="Proteomes" id="UP000321085">
    <property type="component" value="Unassembled WGS sequence"/>
</dbReference>
<keyword evidence="4" id="KW-1185">Reference proteome</keyword>
<dbReference type="OrthoDB" id="9811157at2"/>
<feature type="domain" description="Toprim" evidence="1">
    <location>
        <begin position="217"/>
        <end position="293"/>
    </location>
</feature>
<dbReference type="InterPro" id="IPR034154">
    <property type="entry name" value="TOPRIM_DnaG/twinkle"/>
</dbReference>
<dbReference type="Pfam" id="PF23639">
    <property type="entry name" value="DUF7146"/>
    <property type="match status" value="1"/>
</dbReference>
<dbReference type="Gene3D" id="3.40.1360.10">
    <property type="match status" value="1"/>
</dbReference>
<comment type="caution">
    <text evidence="3">The sequence shown here is derived from an EMBL/GenBank/DDBJ whole genome shotgun (WGS) entry which is preliminary data.</text>
</comment>
<reference evidence="3 4" key="1">
    <citation type="submission" date="2019-07" db="EMBL/GenBank/DDBJ databases">
        <title>Whole genome shotgun sequence of Microvirga aerophila NBRC 106136.</title>
        <authorList>
            <person name="Hosoyama A."/>
            <person name="Uohara A."/>
            <person name="Ohji S."/>
            <person name="Ichikawa N."/>
        </authorList>
    </citation>
    <scope>NUCLEOTIDE SEQUENCE [LARGE SCALE GENOMIC DNA]</scope>
    <source>
        <strain evidence="3 4">NBRC 106136</strain>
    </source>
</reference>
<dbReference type="Pfam" id="PF13362">
    <property type="entry name" value="Toprim_3"/>
    <property type="match status" value="1"/>
</dbReference>
<dbReference type="InterPro" id="IPR055570">
    <property type="entry name" value="DUF7146"/>
</dbReference>
<evidence type="ECO:0000259" key="2">
    <source>
        <dbReference type="Pfam" id="PF23639"/>
    </source>
</evidence>
<accession>A0A512C2L8</accession>
<name>A0A512C2L8_9HYPH</name>